<dbReference type="RefSeq" id="WP_013703327.1">
    <property type="nucleotide sequence ID" value="NC_015387.1"/>
</dbReference>
<protein>
    <submittedName>
        <fullName evidence="1">Uncharacterized protein</fullName>
    </submittedName>
</protein>
<dbReference type="Proteomes" id="UP000007030">
    <property type="component" value="Chromosome"/>
</dbReference>
<accession>F2NM17</accession>
<organism evidence="1 2">
    <name type="scientific">Marinithermus hydrothermalis (strain DSM 14884 / JCM 11576 / T1)</name>
    <dbReference type="NCBI Taxonomy" id="869210"/>
    <lineage>
        <taxon>Bacteria</taxon>
        <taxon>Thermotogati</taxon>
        <taxon>Deinococcota</taxon>
        <taxon>Deinococci</taxon>
        <taxon>Thermales</taxon>
        <taxon>Thermaceae</taxon>
        <taxon>Marinithermus</taxon>
    </lineage>
</organism>
<proteinExistence type="predicted"/>
<dbReference type="HOGENOM" id="CLU_2369507_0_0_0"/>
<dbReference type="EMBL" id="CP002630">
    <property type="protein sequence ID" value="AEB11274.1"/>
    <property type="molecule type" value="Genomic_DNA"/>
</dbReference>
<reference evidence="1 2" key="1">
    <citation type="journal article" date="2012" name="Stand. Genomic Sci.">
        <title>Complete genome sequence of the aerobic, heterotroph Marinithermus hydrothermalis type strain (T1(T)) from a deep-sea hydrothermal vent chimney.</title>
        <authorList>
            <person name="Copeland A."/>
            <person name="Gu W."/>
            <person name="Yasawong M."/>
            <person name="Lapidus A."/>
            <person name="Lucas S."/>
            <person name="Deshpande S."/>
            <person name="Pagani I."/>
            <person name="Tapia R."/>
            <person name="Cheng J.F."/>
            <person name="Goodwin L.A."/>
            <person name="Pitluck S."/>
            <person name="Liolios K."/>
            <person name="Ivanova N."/>
            <person name="Mavromatis K."/>
            <person name="Mikhailova N."/>
            <person name="Pati A."/>
            <person name="Chen A."/>
            <person name="Palaniappan K."/>
            <person name="Land M."/>
            <person name="Pan C."/>
            <person name="Brambilla E.M."/>
            <person name="Rohde M."/>
            <person name="Tindall B.J."/>
            <person name="Sikorski J."/>
            <person name="Goker M."/>
            <person name="Detter J.C."/>
            <person name="Bristow J."/>
            <person name="Eisen J.A."/>
            <person name="Markowitz V."/>
            <person name="Hugenholtz P."/>
            <person name="Kyrpides N.C."/>
            <person name="Klenk H.P."/>
            <person name="Woyke T."/>
        </authorList>
    </citation>
    <scope>NUCLEOTIDE SEQUENCE [LARGE SCALE GENOMIC DNA]</scope>
    <source>
        <strain evidence="2">DSM 14884 / JCM 11576 / T1</strain>
    </source>
</reference>
<sequence length="95" mass="10294">MHFTQAAPGTVGACGIELRPWAHVALSPDLLERYPCGTRVRVILDEPVADRRAFEAVVGDTMSSRWEKTVGVYVGPDEPAVAYGVTTGRLEPQTP</sequence>
<evidence type="ECO:0000313" key="2">
    <source>
        <dbReference type="Proteomes" id="UP000007030"/>
    </source>
</evidence>
<dbReference type="KEGG" id="mhd:Marky_0522"/>
<evidence type="ECO:0000313" key="1">
    <source>
        <dbReference type="EMBL" id="AEB11274.1"/>
    </source>
</evidence>
<keyword evidence="2" id="KW-1185">Reference proteome</keyword>
<gene>
    <name evidence="1" type="ordered locus">Marky_0522</name>
</gene>
<name>F2NM17_MARHT</name>
<dbReference type="AlphaFoldDB" id="F2NM17"/>
<dbReference type="OrthoDB" id="5624888at2"/>